<evidence type="ECO:0000256" key="6">
    <source>
        <dbReference type="SAM" id="MobiDB-lite"/>
    </source>
</evidence>
<dbReference type="Gene3D" id="3.70.10.10">
    <property type="match status" value="1"/>
</dbReference>
<reference evidence="7 8" key="1">
    <citation type="submission" date="2018-12" db="EMBL/GenBank/DDBJ databases">
        <authorList>
            <person name="Tiukova I."/>
            <person name="Dainat J."/>
        </authorList>
    </citation>
    <scope>NUCLEOTIDE SEQUENCE [LARGE SCALE GENOMIC DNA]</scope>
</reference>
<sequence length="600" mass="66698">MIDDDLVRNGFQFVASTANIISIYQLINAISPLGDNCCLNITSEGLCFSIVANNLCKILLTLDKRLFSYYEFNPARGKSRRQEEHQADDSDSDTDVSNEDAENTDEQARDDDNTDTPDSLPDNIAINLDLKSLLETINIHIPSDRDSMDMRTKCTLSYQSEGCPFILTFEDDYIIERCELLTYFVDPETRSSIRANPRGKSRGRRKVMDSDDELENYEQMVIDNSIFQLDSSKTMFEIVLKSSILYDALKDMNDLNTDEFILYCSRGTDKDGETKGKKLIFISRSEDSSIGYSKLIVPGKKSFLKEAEVFKPVERGMEGEDVEEIVMVPCSASVSSFYSFQNFAKIIRAIKLSKLIKIRKDMNGLTSFLILIGSGRSHRSATNQGSYVAGGPIINDTSSPLFYGTSIEFITLESIPLEERILAEEGVGIVPDLKTVDPGLRFGYNNKAIERIIQDEENIKVIRITGDGQLTTIDDYFRPADDHMEMPPPSTLVARRIVTASHTSTPLQITEALTRSVLGLGKEDAGAAAGAAAVDVNRTIIEENEQEQQEGGSGKNEATKEKKKKKRGGTSKGRTNKRKKKGSEKGIETVGGAIEIPLFI</sequence>
<dbReference type="OrthoDB" id="337581at2759"/>
<dbReference type="AlphaFoldDB" id="A0A448YEQ8"/>
<evidence type="ECO:0000256" key="4">
    <source>
        <dbReference type="ARBA" id="ARBA00023204"/>
    </source>
</evidence>
<dbReference type="InParanoid" id="A0A448YEQ8"/>
<dbReference type="InterPro" id="IPR003021">
    <property type="entry name" value="Rad1_Rec1_Rad17"/>
</dbReference>
<feature type="region of interest" description="Disordered" evidence="6">
    <location>
        <begin position="78"/>
        <end position="121"/>
    </location>
</feature>
<dbReference type="PANTHER" id="PTHR10870:SF0">
    <property type="entry name" value="CELL CYCLE CHECKPOINT PROTEIN RAD1"/>
    <property type="match status" value="1"/>
</dbReference>
<keyword evidence="5" id="KW-0539">Nucleus</keyword>
<dbReference type="PANTHER" id="PTHR10870">
    <property type="entry name" value="CELL CYCLE CHECKPOINT PROTEIN RAD1"/>
    <property type="match status" value="1"/>
</dbReference>
<keyword evidence="4" id="KW-0234">DNA repair</keyword>
<comment type="subcellular location">
    <subcellularLocation>
        <location evidence="1">Nucleus</location>
    </subcellularLocation>
</comment>
<accession>A0A448YEQ8</accession>
<dbReference type="EMBL" id="CAACVR010000001">
    <property type="protein sequence ID" value="VEU19379.1"/>
    <property type="molecule type" value="Genomic_DNA"/>
</dbReference>
<evidence type="ECO:0000256" key="3">
    <source>
        <dbReference type="ARBA" id="ARBA00022763"/>
    </source>
</evidence>
<keyword evidence="8" id="KW-1185">Reference proteome</keyword>
<dbReference type="GO" id="GO:0000077">
    <property type="term" value="P:DNA damage checkpoint signaling"/>
    <property type="evidence" value="ECO:0007669"/>
    <property type="project" value="InterPro"/>
</dbReference>
<dbReference type="GO" id="GO:0030896">
    <property type="term" value="C:checkpoint clamp complex"/>
    <property type="evidence" value="ECO:0007669"/>
    <property type="project" value="TreeGrafter"/>
</dbReference>
<proteinExistence type="inferred from homology"/>
<organism evidence="7 8">
    <name type="scientific">Brettanomyces naardenensis</name>
    <name type="common">Yeast</name>
    <dbReference type="NCBI Taxonomy" id="13370"/>
    <lineage>
        <taxon>Eukaryota</taxon>
        <taxon>Fungi</taxon>
        <taxon>Dikarya</taxon>
        <taxon>Ascomycota</taxon>
        <taxon>Saccharomycotina</taxon>
        <taxon>Pichiomycetes</taxon>
        <taxon>Pichiales</taxon>
        <taxon>Pichiaceae</taxon>
        <taxon>Brettanomyces</taxon>
    </lineage>
</organism>
<dbReference type="Pfam" id="PF02144">
    <property type="entry name" value="Rad1"/>
    <property type="match status" value="1"/>
</dbReference>
<evidence type="ECO:0000313" key="7">
    <source>
        <dbReference type="EMBL" id="VEU19379.1"/>
    </source>
</evidence>
<name>A0A448YEQ8_BRENA</name>
<gene>
    <name evidence="7" type="ORF">BRENAR_LOCUS116</name>
</gene>
<evidence type="ECO:0000256" key="1">
    <source>
        <dbReference type="ARBA" id="ARBA00004123"/>
    </source>
</evidence>
<protein>
    <submittedName>
        <fullName evidence="7">DEKNAAC100771</fullName>
    </submittedName>
</protein>
<feature type="compositionally biased region" description="Acidic residues" evidence="6">
    <location>
        <begin position="89"/>
        <end position="105"/>
    </location>
</feature>
<dbReference type="InterPro" id="IPR046938">
    <property type="entry name" value="DNA_clamp_sf"/>
</dbReference>
<keyword evidence="3" id="KW-0227">DNA damage</keyword>
<dbReference type="GO" id="GO:0006281">
    <property type="term" value="P:DNA repair"/>
    <property type="evidence" value="ECO:0007669"/>
    <property type="project" value="UniProtKB-KW"/>
</dbReference>
<feature type="compositionally biased region" description="Basic residues" evidence="6">
    <location>
        <begin position="561"/>
        <end position="582"/>
    </location>
</feature>
<dbReference type="STRING" id="13370.A0A448YEQ8"/>
<dbReference type="SUPFAM" id="SSF55979">
    <property type="entry name" value="DNA clamp"/>
    <property type="match status" value="1"/>
</dbReference>
<evidence type="ECO:0000256" key="2">
    <source>
        <dbReference type="ARBA" id="ARBA00010991"/>
    </source>
</evidence>
<comment type="similarity">
    <text evidence="2">Belongs to the rad1 family.</text>
</comment>
<feature type="region of interest" description="Disordered" evidence="6">
    <location>
        <begin position="544"/>
        <end position="588"/>
    </location>
</feature>
<dbReference type="Proteomes" id="UP000290900">
    <property type="component" value="Unassembled WGS sequence"/>
</dbReference>
<evidence type="ECO:0000256" key="5">
    <source>
        <dbReference type="ARBA" id="ARBA00023242"/>
    </source>
</evidence>
<evidence type="ECO:0000313" key="8">
    <source>
        <dbReference type="Proteomes" id="UP000290900"/>
    </source>
</evidence>